<evidence type="ECO:0000313" key="2">
    <source>
        <dbReference type="EMBL" id="MDC5696788.1"/>
    </source>
</evidence>
<dbReference type="Proteomes" id="UP001150259">
    <property type="component" value="Unassembled WGS sequence"/>
</dbReference>
<accession>A0ABT5GEX4</accession>
<reference evidence="2 3" key="1">
    <citation type="submission" date="2022-11" db="EMBL/GenBank/DDBJ databases">
        <title>Anaerobic phenanthrene biodegradation by a DNRA strain PheN6.</title>
        <authorList>
            <person name="Zhang Z."/>
        </authorList>
    </citation>
    <scope>NUCLEOTIDE SEQUENCE [LARGE SCALE GENOMIC DNA]</scope>
    <source>
        <strain evidence="2 3">PheN6</strain>
    </source>
</reference>
<keyword evidence="1" id="KW-0812">Transmembrane</keyword>
<proteinExistence type="predicted"/>
<keyword evidence="1" id="KW-1133">Transmembrane helix</keyword>
<feature type="transmembrane region" description="Helical" evidence="1">
    <location>
        <begin position="113"/>
        <end position="133"/>
    </location>
</feature>
<feature type="transmembrane region" description="Helical" evidence="1">
    <location>
        <begin position="57"/>
        <end position="78"/>
    </location>
</feature>
<keyword evidence="1" id="KW-0472">Membrane</keyword>
<protein>
    <recommendedName>
        <fullName evidence="4">Integral membrane protein</fullName>
    </recommendedName>
</protein>
<evidence type="ECO:0000313" key="3">
    <source>
        <dbReference type="Proteomes" id="UP001150259"/>
    </source>
</evidence>
<sequence>MTDEPRPTPPDQRLVAARGKARAPIAAGALMLVQGSVLLLLAGFYGYEMAVGAADSLTTAATSGALILIFGIAMLFVARGWLRGQSWPRTPTLVWNALLLPVAWSLHQSEQTLLAIGLALLSGACLVAAVAAAPAPARLPGEPEPRG</sequence>
<dbReference type="RefSeq" id="WP_272461363.1">
    <property type="nucleotide sequence ID" value="NZ_JAPFQL010000018.1"/>
</dbReference>
<evidence type="ECO:0008006" key="4">
    <source>
        <dbReference type="Google" id="ProtNLM"/>
    </source>
</evidence>
<name>A0ABT5GEX4_9MICO</name>
<feature type="transmembrane region" description="Helical" evidence="1">
    <location>
        <begin position="21"/>
        <end position="45"/>
    </location>
</feature>
<comment type="caution">
    <text evidence="2">The sequence shown here is derived from an EMBL/GenBank/DDBJ whole genome shotgun (WGS) entry which is preliminary data.</text>
</comment>
<dbReference type="EMBL" id="JAPFQL010000018">
    <property type="protein sequence ID" value="MDC5696788.1"/>
    <property type="molecule type" value="Genomic_DNA"/>
</dbReference>
<gene>
    <name evidence="2" type="ORF">OO014_05920</name>
</gene>
<keyword evidence="3" id="KW-1185">Reference proteome</keyword>
<evidence type="ECO:0000256" key="1">
    <source>
        <dbReference type="SAM" id="Phobius"/>
    </source>
</evidence>
<organism evidence="2 3">
    <name type="scientific">Intrasporangium calvum</name>
    <dbReference type="NCBI Taxonomy" id="53358"/>
    <lineage>
        <taxon>Bacteria</taxon>
        <taxon>Bacillati</taxon>
        <taxon>Actinomycetota</taxon>
        <taxon>Actinomycetes</taxon>
        <taxon>Micrococcales</taxon>
        <taxon>Intrasporangiaceae</taxon>
        <taxon>Intrasporangium</taxon>
    </lineage>
</organism>